<dbReference type="PANTHER" id="PTHR30349">
    <property type="entry name" value="PHAGE INTEGRASE-RELATED"/>
    <property type="match status" value="1"/>
</dbReference>
<accession>A0A2K2UBR2</accession>
<dbReference type="InterPro" id="IPR011010">
    <property type="entry name" value="DNA_brk_join_enz"/>
</dbReference>
<keyword evidence="3" id="KW-0238">DNA-binding</keyword>
<dbReference type="SUPFAM" id="SSF56349">
    <property type="entry name" value="DNA breaking-rejoining enzymes"/>
    <property type="match status" value="1"/>
</dbReference>
<dbReference type="Gene3D" id="1.10.443.10">
    <property type="entry name" value="Intergrase catalytic core"/>
    <property type="match status" value="1"/>
</dbReference>
<dbReference type="InterPro" id="IPR050090">
    <property type="entry name" value="Tyrosine_recombinase_XerCD"/>
</dbReference>
<dbReference type="RefSeq" id="WP_103264820.1">
    <property type="nucleotide sequence ID" value="NZ_CABMLE010000005.1"/>
</dbReference>
<evidence type="ECO:0000256" key="1">
    <source>
        <dbReference type="ARBA" id="ARBA00008857"/>
    </source>
</evidence>
<dbReference type="CDD" id="cd01189">
    <property type="entry name" value="INT_ICEBs1_C_like"/>
    <property type="match status" value="1"/>
</dbReference>
<dbReference type="Proteomes" id="UP000236197">
    <property type="component" value="Unassembled WGS sequence"/>
</dbReference>
<dbReference type="InterPro" id="IPR010998">
    <property type="entry name" value="Integrase_recombinase_N"/>
</dbReference>
<evidence type="ECO:0000259" key="6">
    <source>
        <dbReference type="PROSITE" id="PS51898"/>
    </source>
</evidence>
<sequence>MARSTWGSIRQKDRGVWEVRYPLPRDPSTGKRRQGSKTVRGTRKAAEQLLAELRAEHGADGDSVGPCMTVRRCWTRHYRPYIGDLSPSTVKGYESAYASHIEPTFGCRIMEDIGPAEVQRWLDEMSYGAAKKSFAVMRALFNFAADQELLVRNVMDRRFKLPRRSSAARMVCEDIHDLGTLKAVLADCRGEVWEPGFIFSAFGGLRRSEACGVQRPDVEFAEGYAIVRVRRGVQCIDGVVRETSVKTEASERMAIIPRPFSDRLLELVRSRPGELWMLDDGFGNPLNPDTLAKAYQRWFQQSAHRYIPWKNLRNSYATMLHEAGVELGMIAKLLGHSTPVTTFKHYDKPSAEALAAIVSRLGD</sequence>
<reference evidence="8" key="1">
    <citation type="submission" date="2018-01" db="EMBL/GenBank/DDBJ databases">
        <title>Rubneribacter badeniensis gen. nov., sp. nov., and Colonibacter rubneri, gen. nov., sp. nov., WGS of new members of the Eggerthellaceae.</title>
        <authorList>
            <person name="Danylec N."/>
            <person name="Stoll D.A."/>
            <person name="Doetsch A."/>
            <person name="Kulling S.E."/>
            <person name="Huch M."/>
        </authorList>
    </citation>
    <scope>NUCLEOTIDE SEQUENCE [LARGE SCALE GENOMIC DNA]</scope>
    <source>
        <strain evidence="8">ResAG-96</strain>
    </source>
</reference>
<dbReference type="AlphaFoldDB" id="A0A2K2UBR2"/>
<evidence type="ECO:0000256" key="3">
    <source>
        <dbReference type="ARBA" id="ARBA00023125"/>
    </source>
</evidence>
<feature type="compositionally biased region" description="Basic residues" evidence="5">
    <location>
        <begin position="30"/>
        <end position="43"/>
    </location>
</feature>
<comment type="similarity">
    <text evidence="1">Belongs to the 'phage' integrase family.</text>
</comment>
<dbReference type="Pfam" id="PF14659">
    <property type="entry name" value="Phage_int_SAM_3"/>
    <property type="match status" value="1"/>
</dbReference>
<dbReference type="GO" id="GO:0003677">
    <property type="term" value="F:DNA binding"/>
    <property type="evidence" value="ECO:0007669"/>
    <property type="project" value="UniProtKB-KW"/>
</dbReference>
<protein>
    <recommendedName>
        <fullName evidence="6">Tyr recombinase domain-containing protein</fullName>
    </recommendedName>
</protein>
<dbReference type="Pfam" id="PF00589">
    <property type="entry name" value="Phage_integrase"/>
    <property type="match status" value="1"/>
</dbReference>
<evidence type="ECO:0000313" key="7">
    <source>
        <dbReference type="EMBL" id="PNV67767.1"/>
    </source>
</evidence>
<evidence type="ECO:0000256" key="2">
    <source>
        <dbReference type="ARBA" id="ARBA00022908"/>
    </source>
</evidence>
<name>A0A2K2UBR2_9ACTN</name>
<proteinExistence type="inferred from homology"/>
<keyword evidence="8" id="KW-1185">Reference proteome</keyword>
<organism evidence="7 8">
    <name type="scientific">Enteroscipio rubneri</name>
    <dbReference type="NCBI Taxonomy" id="2070686"/>
    <lineage>
        <taxon>Bacteria</taxon>
        <taxon>Bacillati</taxon>
        <taxon>Actinomycetota</taxon>
        <taxon>Coriobacteriia</taxon>
        <taxon>Eggerthellales</taxon>
        <taxon>Eggerthellaceae</taxon>
        <taxon>Enteroscipio</taxon>
    </lineage>
</organism>
<dbReference type="InterPro" id="IPR013762">
    <property type="entry name" value="Integrase-like_cat_sf"/>
</dbReference>
<gene>
    <name evidence="7" type="ORF">C2L71_05665</name>
</gene>
<evidence type="ECO:0000313" key="8">
    <source>
        <dbReference type="Proteomes" id="UP000236197"/>
    </source>
</evidence>
<dbReference type="GO" id="GO:0006310">
    <property type="term" value="P:DNA recombination"/>
    <property type="evidence" value="ECO:0007669"/>
    <property type="project" value="UniProtKB-KW"/>
</dbReference>
<dbReference type="GO" id="GO:0015074">
    <property type="term" value="P:DNA integration"/>
    <property type="evidence" value="ECO:0007669"/>
    <property type="project" value="UniProtKB-KW"/>
</dbReference>
<comment type="caution">
    <text evidence="7">The sequence shown here is derived from an EMBL/GenBank/DDBJ whole genome shotgun (WGS) entry which is preliminary data.</text>
</comment>
<evidence type="ECO:0000256" key="4">
    <source>
        <dbReference type="ARBA" id="ARBA00023172"/>
    </source>
</evidence>
<dbReference type="EMBL" id="PPEK01000005">
    <property type="protein sequence ID" value="PNV67767.1"/>
    <property type="molecule type" value="Genomic_DNA"/>
</dbReference>
<dbReference type="PANTHER" id="PTHR30349:SF64">
    <property type="entry name" value="PROPHAGE INTEGRASE INTD-RELATED"/>
    <property type="match status" value="1"/>
</dbReference>
<dbReference type="InterPro" id="IPR004107">
    <property type="entry name" value="Integrase_SAM-like_N"/>
</dbReference>
<dbReference type="Gene3D" id="1.10.150.130">
    <property type="match status" value="1"/>
</dbReference>
<evidence type="ECO:0000256" key="5">
    <source>
        <dbReference type="SAM" id="MobiDB-lite"/>
    </source>
</evidence>
<dbReference type="PROSITE" id="PS51898">
    <property type="entry name" value="TYR_RECOMBINASE"/>
    <property type="match status" value="1"/>
</dbReference>
<feature type="region of interest" description="Disordered" evidence="5">
    <location>
        <begin position="21"/>
        <end position="43"/>
    </location>
</feature>
<feature type="domain" description="Tyr recombinase" evidence="6">
    <location>
        <begin position="160"/>
        <end position="359"/>
    </location>
</feature>
<keyword evidence="2" id="KW-0229">DNA integration</keyword>
<dbReference type="InterPro" id="IPR002104">
    <property type="entry name" value="Integrase_catalytic"/>
</dbReference>
<dbReference type="OrthoDB" id="3175606at2"/>
<keyword evidence="4" id="KW-0233">DNA recombination</keyword>